<dbReference type="Pfam" id="PF24681">
    <property type="entry name" value="Kelch_KLHDC2_KLHL20_DRC7"/>
    <property type="match status" value="2"/>
</dbReference>
<reference evidence="3" key="1">
    <citation type="submission" date="2017-05" db="UniProtKB">
        <authorList>
            <consortium name="EnsemblMetazoa"/>
        </authorList>
    </citation>
    <scope>IDENTIFICATION</scope>
</reference>
<dbReference type="SUPFAM" id="SSF117281">
    <property type="entry name" value="Kelch motif"/>
    <property type="match status" value="1"/>
</dbReference>
<keyword evidence="2" id="KW-0677">Repeat</keyword>
<evidence type="ECO:0000256" key="1">
    <source>
        <dbReference type="ARBA" id="ARBA00022441"/>
    </source>
</evidence>
<sequence length="356" mass="39638">MSLTSEWFNCTNYLVYQPVKREGQSTPVQVGDYLYMWGGLRPGLPNVHNNEKKKSMCSVVEVCHIPSGRWEKKATTGNPPLGVYGYAAAVIRNQIFFYGGMCNHDDCHHNSLYSFNVDAFIWKELSPTTSCHGPMMKHSSGMATLNLDGEDYLVVIGGRGPSFNNTPTQAGAQYCESYGYQSCNEVHLYKLKTGEWTSPTVTGARPPPIHSFTLLSMSHNTSLLFGGDIGNFKYSNDVYIIEFTEALVKCTKFSYPGGSVQWPKRRYAHSSVLINCSSGLHLLVVGGLGTSDCWILNIDKMKWEELFNIPESVANRWHHSLLVWSETSSTHWIIALGGFSNAGHSAINDTHQVMVN</sequence>
<dbReference type="InParanoid" id="A0A1X7TIV0"/>
<name>A0A1X7TIV0_AMPQE</name>
<protein>
    <submittedName>
        <fullName evidence="3">Uncharacterized protein</fullName>
    </submittedName>
</protein>
<dbReference type="PANTHER" id="PTHR46093:SF18">
    <property type="entry name" value="FIBRONECTIN TYPE-III DOMAIN-CONTAINING PROTEIN"/>
    <property type="match status" value="1"/>
</dbReference>
<evidence type="ECO:0000313" key="3">
    <source>
        <dbReference type="EnsemblMetazoa" id="Aqu2.1.14717_001"/>
    </source>
</evidence>
<dbReference type="PANTHER" id="PTHR46093">
    <property type="entry name" value="ACYL-COA-BINDING DOMAIN-CONTAINING PROTEIN 5"/>
    <property type="match status" value="1"/>
</dbReference>
<dbReference type="AlphaFoldDB" id="A0A1X7TIV0"/>
<evidence type="ECO:0000256" key="2">
    <source>
        <dbReference type="ARBA" id="ARBA00022737"/>
    </source>
</evidence>
<accession>A0A1X7TIV0</accession>
<dbReference type="Gene3D" id="2.120.10.80">
    <property type="entry name" value="Kelch-type beta propeller"/>
    <property type="match status" value="2"/>
</dbReference>
<organism evidence="3">
    <name type="scientific">Amphimedon queenslandica</name>
    <name type="common">Sponge</name>
    <dbReference type="NCBI Taxonomy" id="400682"/>
    <lineage>
        <taxon>Eukaryota</taxon>
        <taxon>Metazoa</taxon>
        <taxon>Porifera</taxon>
        <taxon>Demospongiae</taxon>
        <taxon>Heteroscleromorpha</taxon>
        <taxon>Haplosclerida</taxon>
        <taxon>Niphatidae</taxon>
        <taxon>Amphimedon</taxon>
    </lineage>
</organism>
<keyword evidence="1" id="KW-0880">Kelch repeat</keyword>
<proteinExistence type="predicted"/>
<dbReference type="InterPro" id="IPR015915">
    <property type="entry name" value="Kelch-typ_b-propeller"/>
</dbReference>
<dbReference type="OrthoDB" id="10251809at2759"/>
<dbReference type="EnsemblMetazoa" id="Aqu2.1.14717_001">
    <property type="protein sequence ID" value="Aqu2.1.14717_001"/>
    <property type="gene ID" value="Aqu2.1.14717"/>
</dbReference>